<dbReference type="GO" id="GO:1904680">
    <property type="term" value="F:peptide transmembrane transporter activity"/>
    <property type="evidence" value="ECO:0007669"/>
    <property type="project" value="TreeGrafter"/>
</dbReference>
<dbReference type="AlphaFoldDB" id="A0AAT9LCB3"/>
<comment type="subcellular location">
    <subcellularLocation>
        <location evidence="1">Cell membrane</location>
        <topology evidence="1">Lipid-anchor</topology>
    </subcellularLocation>
</comment>
<evidence type="ECO:0000256" key="3">
    <source>
        <dbReference type="ARBA" id="ARBA00022448"/>
    </source>
</evidence>
<dbReference type="PROSITE" id="PS51257">
    <property type="entry name" value="PROKAR_LIPOPROTEIN"/>
    <property type="match status" value="1"/>
</dbReference>
<protein>
    <submittedName>
        <fullName evidence="6">Peptide ABC transporter substrate-binding protein</fullName>
    </submittedName>
</protein>
<evidence type="ECO:0000256" key="2">
    <source>
        <dbReference type="ARBA" id="ARBA00005695"/>
    </source>
</evidence>
<name>A0AAT9LCB3_9FIRM</name>
<dbReference type="Gene3D" id="3.10.105.10">
    <property type="entry name" value="Dipeptide-binding Protein, Domain 3"/>
    <property type="match status" value="2"/>
</dbReference>
<dbReference type="CDD" id="cd00995">
    <property type="entry name" value="PBP2_NikA_DppA_OppA_like"/>
    <property type="match status" value="1"/>
</dbReference>
<dbReference type="PROSITE" id="PS01040">
    <property type="entry name" value="SBP_BACTERIAL_5"/>
    <property type="match status" value="1"/>
</dbReference>
<dbReference type="Pfam" id="PF00496">
    <property type="entry name" value="SBP_bac_5"/>
    <property type="match status" value="2"/>
</dbReference>
<dbReference type="InterPro" id="IPR000914">
    <property type="entry name" value="SBP_5_dom"/>
</dbReference>
<dbReference type="PANTHER" id="PTHR30290:SF9">
    <property type="entry name" value="OLIGOPEPTIDE-BINDING PROTEIN APPA"/>
    <property type="match status" value="1"/>
</dbReference>
<dbReference type="Gene3D" id="3.40.190.10">
    <property type="entry name" value="Periplasmic binding protein-like II"/>
    <property type="match status" value="1"/>
</dbReference>
<dbReference type="InterPro" id="IPR039424">
    <property type="entry name" value="SBP_5"/>
</dbReference>
<evidence type="ECO:0000259" key="5">
    <source>
        <dbReference type="Pfam" id="PF00496"/>
    </source>
</evidence>
<evidence type="ECO:0000256" key="1">
    <source>
        <dbReference type="ARBA" id="ARBA00004193"/>
    </source>
</evidence>
<reference evidence="6" key="2">
    <citation type="journal article" date="2023" name="Biology">
        <title>Prokaryotic Life Associated with Coal-Fire Gas Vents Revealed by Metagenomics.</title>
        <authorList>
            <person name="Kadnikov V.V."/>
            <person name="Mardanov A.V."/>
            <person name="Beletsky A.V."/>
            <person name="Karnachuk O.V."/>
            <person name="Ravin N.V."/>
        </authorList>
    </citation>
    <scope>NUCLEOTIDE SEQUENCE</scope>
    <source>
        <strain evidence="6">Bu02</strain>
    </source>
</reference>
<feature type="domain" description="Solute-binding protein family 5" evidence="5">
    <location>
        <begin position="237"/>
        <end position="523"/>
    </location>
</feature>
<evidence type="ECO:0000256" key="4">
    <source>
        <dbReference type="ARBA" id="ARBA00022729"/>
    </source>
</evidence>
<dbReference type="GO" id="GO:0015833">
    <property type="term" value="P:peptide transport"/>
    <property type="evidence" value="ECO:0007669"/>
    <property type="project" value="TreeGrafter"/>
</dbReference>
<feature type="domain" description="Solute-binding protein family 5" evidence="5">
    <location>
        <begin position="32"/>
        <end position="112"/>
    </location>
</feature>
<evidence type="ECO:0000313" key="6">
    <source>
        <dbReference type="EMBL" id="QUL98719.1"/>
    </source>
</evidence>
<sequence length="527" mass="59189">MLYKKRRATYLAAMFLVLTLLLVAGCGTKEAKEKRPTLSIVIDTEANRKDEAEAVAADLRKIGINAEVRVWEWSAMKEQLLQGSRQMYLTDWGSSYFDPFDLVIPKLTTNGRGNYSFYSNPKLDQVLQQATAATDEATREDLYRQAQAIIYEDAPWVFGYYLKEIGAASSQVENWHISMDSRINLHDVRLKDGDTLVVGLGTDKIVTLDPGNYRDRDTETVIRNIFDALVTRTWDGKIVPEIAESWETPDPTTYIFKIRHGVKFHDGHLLNADDVLFTFQRILSENGISGKTSPRKDLLGPVERVEKLDDYTVKFTLKNPFPVFTQALAHFQIVPEHYIKQVGDDKFAEKPIGTGPFKFKEGNLSDQVALERFDDYYGGSPDLPPVGPAPVKTAIFRMMPDPATRVSSLKAGEVHIIDKLPPDMAKSLASDPNVVVQSVPGTRVYGIELNNKKPPFDDVRVRKALNYAIDWDTILNSIYGDNAGRLATVFLPSGFGFDENLRPYEYNPEKAIALLKEAGIEAKVPSK</sequence>
<organism evidence="6">
    <name type="scientific">Candidatus Fermentithermobacillus carboniphilus</name>
    <dbReference type="NCBI Taxonomy" id="3085328"/>
    <lineage>
        <taxon>Bacteria</taxon>
        <taxon>Bacillati</taxon>
        <taxon>Bacillota</taxon>
        <taxon>Candidatus Fermentithermobacillia</taxon>
        <taxon>Candidatus Fermentithermobacillales</taxon>
        <taxon>Candidatus Fermentithermobacillaceae</taxon>
        <taxon>Candidatus Fermentithermobacillus</taxon>
    </lineage>
</organism>
<gene>
    <name evidence="6" type="ORF">IMF26_01125</name>
</gene>
<dbReference type="SUPFAM" id="SSF53850">
    <property type="entry name" value="Periplasmic binding protein-like II"/>
    <property type="match status" value="2"/>
</dbReference>
<reference evidence="6" key="1">
    <citation type="submission" date="2020-10" db="EMBL/GenBank/DDBJ databases">
        <authorList>
            <person name="Kadnikov V."/>
            <person name="Beletsky A.V."/>
            <person name="Mardanov A.V."/>
            <person name="Karnachuk O.V."/>
            <person name="Ravin N.V."/>
        </authorList>
    </citation>
    <scope>NUCLEOTIDE SEQUENCE</scope>
    <source>
        <strain evidence="6">Bu02</strain>
    </source>
</reference>
<keyword evidence="3" id="KW-0813">Transport</keyword>
<dbReference type="PANTHER" id="PTHR30290">
    <property type="entry name" value="PERIPLASMIC BINDING COMPONENT OF ABC TRANSPORTER"/>
    <property type="match status" value="1"/>
</dbReference>
<dbReference type="EMBL" id="CP062796">
    <property type="protein sequence ID" value="QUL98719.1"/>
    <property type="molecule type" value="Genomic_DNA"/>
</dbReference>
<comment type="similarity">
    <text evidence="2">Belongs to the bacterial solute-binding protein 5 family.</text>
</comment>
<proteinExistence type="inferred from homology"/>
<dbReference type="GO" id="GO:0005886">
    <property type="term" value="C:plasma membrane"/>
    <property type="evidence" value="ECO:0007669"/>
    <property type="project" value="UniProtKB-SubCell"/>
</dbReference>
<dbReference type="InterPro" id="IPR023765">
    <property type="entry name" value="SBP_5_CS"/>
</dbReference>
<keyword evidence="4" id="KW-0732">Signal</keyword>
<dbReference type="KEGG" id="fcz:IMF26_01125"/>
<accession>A0AAT9LCB3</accession>